<keyword evidence="4" id="KW-1185">Reference proteome</keyword>
<protein>
    <submittedName>
        <fullName evidence="5">Uncharacterized protein LOC109466869</fullName>
    </submittedName>
</protein>
<sequence>MELRQTDQRQRRQRRTSESIPSLPDKTEVLGAAIDVVVSKVVRHDWRELGRKLGLEQVDIEATFEKHRGDPTECCREVLELWRRSNGAQATLQKLGETLRKAHHVDVAELIECEIPDSRAPRDVEVVETTESWIKIKWKPPATCVDAQPIGYMVDLRLARTDKWLNAHNRHYLTTTEFKVCEGITKKGQYYFRVRSVYLGDILSEPADSPLGIAKIQGQPDEPRNLRVTDLDTENNTVTLEWLEPEDDGGYPITSYIVEKSSGNEWERCLETSELHCKIDDIKPGCRLRVSAKNSEGLQSDPLDMVDPELRVRLDVEEADESIKKAAERAIWKSVYLPQGLSGKTIEEGSIVFVYSCSDLLGLWEFWIMYWQGQVEQYFQKLLITKDVLRACAATNVKVGVTIDPEDFHASCNHLLLTRPIEHGYRVLADPKTTDRLIGSVVLSSGLTDRLSSITGITTMQGIGHELADTYKASTSTRGYVQTHHLFRRTKKNRSLLTTAKLTVEHKHGYLQRRKFIPGTEVPGVP</sequence>
<dbReference type="GeneID" id="109466869"/>
<evidence type="ECO:0000313" key="4">
    <source>
        <dbReference type="Proteomes" id="UP000515135"/>
    </source>
</evidence>
<reference evidence="5" key="1">
    <citation type="submission" date="2025-08" db="UniProtKB">
        <authorList>
            <consortium name="RefSeq"/>
        </authorList>
    </citation>
    <scope>IDENTIFICATION</scope>
    <source>
        <tissue evidence="5">Gonad</tissue>
    </source>
</reference>
<evidence type="ECO:0000256" key="1">
    <source>
        <dbReference type="SAM" id="MobiDB-lite"/>
    </source>
</evidence>
<dbReference type="Proteomes" id="UP000515135">
    <property type="component" value="Unplaced"/>
</dbReference>
<dbReference type="Gene3D" id="2.60.40.10">
    <property type="entry name" value="Immunoglobulins"/>
    <property type="match status" value="2"/>
</dbReference>
<evidence type="ECO:0000259" key="3">
    <source>
        <dbReference type="PROSITE" id="PS50853"/>
    </source>
</evidence>
<feature type="domain" description="Death" evidence="2">
    <location>
        <begin position="31"/>
        <end position="115"/>
    </location>
</feature>
<dbReference type="SMART" id="SM00060">
    <property type="entry name" value="FN3"/>
    <property type="match status" value="2"/>
</dbReference>
<feature type="domain" description="Fibronectin type-III" evidence="3">
    <location>
        <begin position="222"/>
        <end position="315"/>
    </location>
</feature>
<dbReference type="SUPFAM" id="SSF47986">
    <property type="entry name" value="DEATH domain"/>
    <property type="match status" value="1"/>
</dbReference>
<dbReference type="Pfam" id="PF00041">
    <property type="entry name" value="fn3"/>
    <property type="match status" value="1"/>
</dbReference>
<dbReference type="InterPro" id="IPR000488">
    <property type="entry name" value="Death_dom"/>
</dbReference>
<feature type="compositionally biased region" description="Basic and acidic residues" evidence="1">
    <location>
        <begin position="1"/>
        <end position="10"/>
    </location>
</feature>
<dbReference type="InterPro" id="IPR011029">
    <property type="entry name" value="DEATH-like_dom_sf"/>
</dbReference>
<dbReference type="GO" id="GO:0007165">
    <property type="term" value="P:signal transduction"/>
    <property type="evidence" value="ECO:0007669"/>
    <property type="project" value="InterPro"/>
</dbReference>
<organism evidence="4 5">
    <name type="scientific">Branchiostoma belcheri</name>
    <name type="common">Amphioxus</name>
    <dbReference type="NCBI Taxonomy" id="7741"/>
    <lineage>
        <taxon>Eukaryota</taxon>
        <taxon>Metazoa</taxon>
        <taxon>Chordata</taxon>
        <taxon>Cephalochordata</taxon>
        <taxon>Leptocardii</taxon>
        <taxon>Amphioxiformes</taxon>
        <taxon>Branchiostomatidae</taxon>
        <taxon>Branchiostoma</taxon>
    </lineage>
</organism>
<dbReference type="RefSeq" id="XP_019620287.1">
    <property type="nucleotide sequence ID" value="XM_019764728.1"/>
</dbReference>
<dbReference type="PANTHER" id="PTHR15077:SF9">
    <property type="entry name" value="C-TERMINAL OF ROC (COR) DOMAIN-CONTAINING PROTEIN"/>
    <property type="match status" value="1"/>
</dbReference>
<dbReference type="SUPFAM" id="SSF49265">
    <property type="entry name" value="Fibronectin type III"/>
    <property type="match status" value="1"/>
</dbReference>
<evidence type="ECO:0000313" key="5">
    <source>
        <dbReference type="RefSeq" id="XP_019620287.1"/>
    </source>
</evidence>
<gene>
    <name evidence="5" type="primary">LOC109466869</name>
</gene>
<dbReference type="SMART" id="SM00005">
    <property type="entry name" value="DEATH"/>
    <property type="match status" value="1"/>
</dbReference>
<proteinExistence type="predicted"/>
<dbReference type="InterPro" id="IPR013783">
    <property type="entry name" value="Ig-like_fold"/>
</dbReference>
<dbReference type="PANTHER" id="PTHR15077">
    <property type="entry name" value="FAS-ASSOCIATING DEATH DOMAIN-CONTAINING PROTEIN FADD"/>
    <property type="match status" value="1"/>
</dbReference>
<dbReference type="CDD" id="cd00063">
    <property type="entry name" value="FN3"/>
    <property type="match status" value="2"/>
</dbReference>
<feature type="region of interest" description="Disordered" evidence="1">
    <location>
        <begin position="1"/>
        <end position="24"/>
    </location>
</feature>
<evidence type="ECO:0000259" key="2">
    <source>
        <dbReference type="PROSITE" id="PS50017"/>
    </source>
</evidence>
<dbReference type="KEGG" id="bbel:109466869"/>
<dbReference type="AlphaFoldDB" id="A0A6P4YNK9"/>
<dbReference type="Gene3D" id="1.10.533.10">
    <property type="entry name" value="Death Domain, Fas"/>
    <property type="match status" value="1"/>
</dbReference>
<name>A0A6P4YNK9_BRABE</name>
<dbReference type="Pfam" id="PF00531">
    <property type="entry name" value="Death"/>
    <property type="match status" value="1"/>
</dbReference>
<feature type="domain" description="Fibronectin type-III" evidence="3">
    <location>
        <begin position="120"/>
        <end position="221"/>
    </location>
</feature>
<dbReference type="InterPro" id="IPR036116">
    <property type="entry name" value="FN3_sf"/>
</dbReference>
<dbReference type="InterPro" id="IPR003961">
    <property type="entry name" value="FN3_dom"/>
</dbReference>
<dbReference type="OrthoDB" id="100767at2759"/>
<dbReference type="PROSITE" id="PS50017">
    <property type="entry name" value="DEATH_DOMAIN"/>
    <property type="match status" value="1"/>
</dbReference>
<dbReference type="CDD" id="cd01670">
    <property type="entry name" value="Death"/>
    <property type="match status" value="1"/>
</dbReference>
<dbReference type="InterPro" id="IPR016729">
    <property type="entry name" value="FADD"/>
</dbReference>
<accession>A0A6P4YNK9</accession>
<dbReference type="PROSITE" id="PS50853">
    <property type="entry name" value="FN3"/>
    <property type="match status" value="2"/>
</dbReference>